<dbReference type="SUPFAM" id="SSF52058">
    <property type="entry name" value="L domain-like"/>
    <property type="match status" value="2"/>
</dbReference>
<evidence type="ECO:0000256" key="5">
    <source>
        <dbReference type="ARBA" id="ARBA00022692"/>
    </source>
</evidence>
<keyword evidence="9 12" id="KW-0472">Membrane</keyword>
<dbReference type="InterPro" id="IPR051502">
    <property type="entry name" value="RLP_Defense_Trigger"/>
</dbReference>
<dbReference type="PANTHER" id="PTHR48062:SF21">
    <property type="entry name" value="RECEPTOR-LIKE PROTEIN 12"/>
    <property type="match status" value="1"/>
</dbReference>
<evidence type="ECO:0000256" key="13">
    <source>
        <dbReference type="SAM" id="SignalP"/>
    </source>
</evidence>
<proteinExistence type="inferred from homology"/>
<feature type="signal peptide" evidence="13">
    <location>
        <begin position="1"/>
        <end position="27"/>
    </location>
</feature>
<comment type="subcellular location">
    <subcellularLocation>
        <location evidence="1">Cell membrane</location>
        <topology evidence="1">Single-pass type I membrane protein</topology>
    </subcellularLocation>
</comment>
<dbReference type="FunFam" id="3.80.10.10:FF:000111">
    <property type="entry name" value="LRR receptor-like serine/threonine-protein kinase ERECTA"/>
    <property type="match status" value="1"/>
</dbReference>
<dbReference type="SMART" id="SM00365">
    <property type="entry name" value="LRR_SD22"/>
    <property type="match status" value="7"/>
</dbReference>
<comment type="similarity">
    <text evidence="2">Belongs to the RLP family.</text>
</comment>
<keyword evidence="11" id="KW-0325">Glycoprotein</keyword>
<dbReference type="InterPro" id="IPR001611">
    <property type="entry name" value="Leu-rich_rpt"/>
</dbReference>
<evidence type="ECO:0000256" key="10">
    <source>
        <dbReference type="ARBA" id="ARBA00023170"/>
    </source>
</evidence>
<evidence type="ECO:0000256" key="9">
    <source>
        <dbReference type="ARBA" id="ARBA00023136"/>
    </source>
</evidence>
<dbReference type="EMBL" id="CAADRP010000835">
    <property type="protein sequence ID" value="VFU32715.1"/>
    <property type="molecule type" value="Genomic_DNA"/>
</dbReference>
<dbReference type="SUPFAM" id="SSF52047">
    <property type="entry name" value="RNI-like"/>
    <property type="match status" value="1"/>
</dbReference>
<dbReference type="Pfam" id="PF13516">
    <property type="entry name" value="LRR_6"/>
    <property type="match status" value="1"/>
</dbReference>
<name>A0A6N2KWT1_SALVM</name>
<evidence type="ECO:0000256" key="12">
    <source>
        <dbReference type="SAM" id="Phobius"/>
    </source>
</evidence>
<organism evidence="15">
    <name type="scientific">Salix viminalis</name>
    <name type="common">Common osier</name>
    <name type="synonym">Basket willow</name>
    <dbReference type="NCBI Taxonomy" id="40686"/>
    <lineage>
        <taxon>Eukaryota</taxon>
        <taxon>Viridiplantae</taxon>
        <taxon>Streptophyta</taxon>
        <taxon>Embryophyta</taxon>
        <taxon>Tracheophyta</taxon>
        <taxon>Spermatophyta</taxon>
        <taxon>Magnoliopsida</taxon>
        <taxon>eudicotyledons</taxon>
        <taxon>Gunneridae</taxon>
        <taxon>Pentapetalae</taxon>
        <taxon>rosids</taxon>
        <taxon>fabids</taxon>
        <taxon>Malpighiales</taxon>
        <taxon>Salicaceae</taxon>
        <taxon>Saliceae</taxon>
        <taxon>Salix</taxon>
    </lineage>
</organism>
<reference evidence="15" key="1">
    <citation type="submission" date="2019-03" db="EMBL/GenBank/DDBJ databases">
        <authorList>
            <person name="Mank J."/>
            <person name="Almeida P."/>
        </authorList>
    </citation>
    <scope>NUCLEOTIDE SEQUENCE</scope>
    <source>
        <strain evidence="15">78183</strain>
    </source>
</reference>
<keyword evidence="4" id="KW-0433">Leucine-rich repeat</keyword>
<evidence type="ECO:0000256" key="11">
    <source>
        <dbReference type="ARBA" id="ARBA00023180"/>
    </source>
</evidence>
<dbReference type="SMART" id="SM00369">
    <property type="entry name" value="LRR_TYP"/>
    <property type="match status" value="7"/>
</dbReference>
<dbReference type="Pfam" id="PF08263">
    <property type="entry name" value="LRRNT_2"/>
    <property type="match status" value="1"/>
</dbReference>
<accession>A0A6N2KWT1</accession>
<dbReference type="Gene3D" id="3.80.10.10">
    <property type="entry name" value="Ribonuclease Inhibitor"/>
    <property type="match status" value="3"/>
</dbReference>
<evidence type="ECO:0000256" key="7">
    <source>
        <dbReference type="ARBA" id="ARBA00022737"/>
    </source>
</evidence>
<dbReference type="Pfam" id="PF00560">
    <property type="entry name" value="LRR_1"/>
    <property type="match status" value="5"/>
</dbReference>
<evidence type="ECO:0000256" key="3">
    <source>
        <dbReference type="ARBA" id="ARBA00022475"/>
    </source>
</evidence>
<keyword evidence="7" id="KW-0677">Repeat</keyword>
<evidence type="ECO:0000256" key="2">
    <source>
        <dbReference type="ARBA" id="ARBA00009592"/>
    </source>
</evidence>
<evidence type="ECO:0000256" key="8">
    <source>
        <dbReference type="ARBA" id="ARBA00022989"/>
    </source>
</evidence>
<feature type="domain" description="Leucine-rich repeat-containing N-terminal plant-type" evidence="14">
    <location>
        <begin position="31"/>
        <end position="74"/>
    </location>
</feature>
<gene>
    <name evidence="15" type="ORF">SVIM_LOCUS145490</name>
</gene>
<dbReference type="Pfam" id="PF13855">
    <property type="entry name" value="LRR_8"/>
    <property type="match status" value="2"/>
</dbReference>
<evidence type="ECO:0000259" key="14">
    <source>
        <dbReference type="Pfam" id="PF08263"/>
    </source>
</evidence>
<dbReference type="PRINTS" id="PR00019">
    <property type="entry name" value="LEURICHRPT"/>
</dbReference>
<keyword evidence="10" id="KW-0675">Receptor</keyword>
<dbReference type="FunFam" id="3.80.10.10:FF:000095">
    <property type="entry name" value="LRR receptor-like serine/threonine-protein kinase GSO1"/>
    <property type="match status" value="1"/>
</dbReference>
<protein>
    <recommendedName>
        <fullName evidence="14">Leucine-rich repeat-containing N-terminal plant-type domain-containing protein</fullName>
    </recommendedName>
</protein>
<feature type="chain" id="PRO_5026720177" description="Leucine-rich repeat-containing N-terminal plant-type domain-containing protein" evidence="13">
    <location>
        <begin position="28"/>
        <end position="1022"/>
    </location>
</feature>
<feature type="transmembrane region" description="Helical" evidence="12">
    <location>
        <begin position="959"/>
        <end position="981"/>
    </location>
</feature>
<keyword evidence="3" id="KW-1003">Cell membrane</keyword>
<keyword evidence="5 12" id="KW-0812">Transmembrane</keyword>
<dbReference type="AlphaFoldDB" id="A0A6N2KWT1"/>
<dbReference type="InterPro" id="IPR003591">
    <property type="entry name" value="Leu-rich_rpt_typical-subtyp"/>
</dbReference>
<evidence type="ECO:0000256" key="1">
    <source>
        <dbReference type="ARBA" id="ARBA00004251"/>
    </source>
</evidence>
<dbReference type="PANTHER" id="PTHR48062">
    <property type="entry name" value="RECEPTOR-LIKE PROTEIN 14"/>
    <property type="match status" value="1"/>
</dbReference>
<evidence type="ECO:0000256" key="6">
    <source>
        <dbReference type="ARBA" id="ARBA00022729"/>
    </source>
</evidence>
<keyword evidence="8 12" id="KW-1133">Transmembrane helix</keyword>
<dbReference type="InterPro" id="IPR032675">
    <property type="entry name" value="LRR_dom_sf"/>
</dbReference>
<dbReference type="GO" id="GO:0005886">
    <property type="term" value="C:plasma membrane"/>
    <property type="evidence" value="ECO:0007669"/>
    <property type="project" value="UniProtKB-SubCell"/>
</dbReference>
<sequence>MMMKKLRVWMLLTFLTSVGQWYGCCYGCLLEERTGLLEIKALIDPNRVQGELSDWMDEKEGSGNCCEWSGIECDNSTRRVIHLSLKGAYDWSLGDWVLNASMFLPFKELQSLDLSRNGLVGCSENQGFEILSSKLRKLHALDLSYSKFNSDGILSCLAGLSSLESLDLSWNTLTGSANFSGLNVLSSGLKKLESLYLRGIQFNDGIFPSLTGFSSLKCLDLSNNILTGSASINGMFFNSTSLEELYLDFSSLPINFLHNIGALPALKVLSAGQCDLNGTLPAQGLCELKNLEQLVLAENNLHGSLPDCFRNLSSLQLVDVSRNQFTGNIASGPLPDIISLEFISLSNNHFTVPVSMKPFMNHSGLRFFSGDNSRLVTEPMSFHGLTPKFQLVFFSMSNSSSEDLNVETPNFLHNQHDLRVLDLSQNNFIGMFPSWLLKNNTRLEQIFLSENSFDGALQLQDHPNPDMTTIDISDNNMHGEIPKNICLIFSNLLTLKMAKNGLTGCIPSCLGNISSLGVLDLSNNQLSIVELEQFTTLTFLKLSNNNLSGQLPASVVNSSKLNYLYLSDNNFRGQIADFPSPIRTMWPVLDLSNNQFSGTLPRWFVNSTQLFTLDLSKNHFKGPIPEEFCKLDELKYLDLSDNNLFGSIPSCFNPPHVTHVHLSKNRLSGPLTCGFYNSSSLVTLDLRDNNFTSSISNRLGNLSSLSVLLLRGNHFDGEFPIQLCLLEQLSILDVSQNQLSGPLPSCLGNLTFRESSEKASVDFGFYFGSKSLAKAYNEFSEIRDLLASSYIHITTEEVVEFTTKGMYYGYKGKLLGLMSGIDLSSNSFSGAIPPELGNLSEIRALNLSHNNLTGSIPETFSGLQQVESLDLSYNSLNGAIPPQLTEITTLAVFSVAHNNLSGKTPERKYQFGTFDESSYEGNPFLCGPPLPNNCIEGESPLQPMPDDEQEDDRFIDMDFFYISFSLSYITVVMEIAAVLYINRHWRRRWLYFIEDCIHTCYYFVVACFRKLSSLGRRLVLLC</sequence>
<dbReference type="InterPro" id="IPR013210">
    <property type="entry name" value="LRR_N_plant-typ"/>
</dbReference>
<keyword evidence="6 13" id="KW-0732">Signal</keyword>
<evidence type="ECO:0000313" key="15">
    <source>
        <dbReference type="EMBL" id="VFU32715.1"/>
    </source>
</evidence>
<evidence type="ECO:0000256" key="4">
    <source>
        <dbReference type="ARBA" id="ARBA00022614"/>
    </source>
</evidence>